<evidence type="ECO:0000313" key="2">
    <source>
        <dbReference type="EMBL" id="QHI73100.1"/>
    </source>
</evidence>
<protein>
    <recommendedName>
        <fullName evidence="1">GT-D fold-like domain-containing protein</fullName>
    </recommendedName>
</protein>
<dbReference type="Pfam" id="PF22882">
    <property type="entry name" value="GT-D-like"/>
    <property type="match status" value="1"/>
</dbReference>
<dbReference type="AlphaFoldDB" id="A0A6P1MEM0"/>
<accession>A0A6P1MEM0</accession>
<reference evidence="2 3" key="1">
    <citation type="submission" date="2020-01" db="EMBL/GenBank/DDBJ databases">
        <title>Genomic analysis of Aminipila sp. CBA3637.</title>
        <authorList>
            <person name="Kim Y.B."/>
            <person name="Roh S.W."/>
        </authorList>
    </citation>
    <scope>NUCLEOTIDE SEQUENCE [LARGE SCALE GENOMIC DNA]</scope>
    <source>
        <strain evidence="2 3">CBA3637</strain>
    </source>
</reference>
<dbReference type="KEGG" id="amic:Ami3637_12430"/>
<sequence length="240" mass="27061">MAYYKCYLMLVEILEQIKFSLKHHKPYSLVRLGHGEMHVVSYKICPNHKINRYFDHYHQYAGITELNDEIAASMINALKKADLVGLGNHTPYNEELLNQIIQYYGLEFPAVCNAWICVEMINSPEFFNILRAHRVLVVGRRSAEGADKLRKLGITVTGAIGHEGLEAMAQTIKEISSMENFDIALVSAGVPATIMCPEIAEKTGKVIIDFGHALDILIEGENFDHEKQVNDFNNKLNKGV</sequence>
<name>A0A6P1MEM0_9FIRM</name>
<proteinExistence type="predicted"/>
<dbReference type="InterPro" id="IPR055171">
    <property type="entry name" value="GT-D-like"/>
</dbReference>
<evidence type="ECO:0000313" key="3">
    <source>
        <dbReference type="Proteomes" id="UP000463883"/>
    </source>
</evidence>
<dbReference type="NCBIfam" id="NF040628">
    <property type="entry name" value="GT-D_rel"/>
    <property type="match status" value="1"/>
</dbReference>
<dbReference type="EMBL" id="CP047591">
    <property type="protein sequence ID" value="QHI73100.1"/>
    <property type="molecule type" value="Genomic_DNA"/>
</dbReference>
<feature type="domain" description="GT-D fold-like" evidence="1">
    <location>
        <begin position="11"/>
        <end position="216"/>
    </location>
</feature>
<dbReference type="RefSeq" id="WP_162362866.1">
    <property type="nucleotide sequence ID" value="NZ_CP047591.1"/>
</dbReference>
<evidence type="ECO:0000259" key="1">
    <source>
        <dbReference type="Pfam" id="PF22882"/>
    </source>
</evidence>
<dbReference type="Proteomes" id="UP000463883">
    <property type="component" value="Chromosome"/>
</dbReference>
<dbReference type="InterPro" id="IPR049785">
    <property type="entry name" value="GT-D-like_firm"/>
</dbReference>
<keyword evidence="3" id="KW-1185">Reference proteome</keyword>
<organism evidence="2 3">
    <name type="scientific">Aminipila terrae</name>
    <dbReference type="NCBI Taxonomy" id="2697030"/>
    <lineage>
        <taxon>Bacteria</taxon>
        <taxon>Bacillati</taxon>
        <taxon>Bacillota</taxon>
        <taxon>Clostridia</taxon>
        <taxon>Peptostreptococcales</taxon>
        <taxon>Anaerovoracaceae</taxon>
        <taxon>Aminipila</taxon>
    </lineage>
</organism>
<gene>
    <name evidence="2" type="ORF">Ami3637_12430</name>
</gene>